<evidence type="ECO:0000313" key="3">
    <source>
        <dbReference type="Proteomes" id="UP001610334"/>
    </source>
</evidence>
<sequence>MDVFWLTPEEEHKDEKENMTQKEDDEEEEEKPTIFPTNEMVSVCTFRNVHVLKITGMMQSYQMYILQAAWLNANLNEYEIGMALSPRLCRCYKWPYTQRYWQLNKTTMGEQVYYGTGEGSLHKVGVGGYFDKMCLEKAKICGRAMGSTRNRLSIRAHALAGVVVDADPFLHWFGPKRPKCINFKDNSINAGFYLSDCMKKVSILCPRRAEEPMLRGRRVYPLSELKVIELKGGKKVGEIPYRGPRSLKENIPRNVDVGGCKQNKSR</sequence>
<reference evidence="2 3" key="1">
    <citation type="submission" date="2024-07" db="EMBL/GenBank/DDBJ databases">
        <title>Section-level genome sequencing and comparative genomics of Aspergillus sections Usti and Cavernicolus.</title>
        <authorList>
            <consortium name="Lawrence Berkeley National Laboratory"/>
            <person name="Nybo J.L."/>
            <person name="Vesth T.C."/>
            <person name="Theobald S."/>
            <person name="Frisvad J.C."/>
            <person name="Larsen T.O."/>
            <person name="Kjaerboelling I."/>
            <person name="Rothschild-Mancinelli K."/>
            <person name="Lyhne E.K."/>
            <person name="Kogle M.E."/>
            <person name="Barry K."/>
            <person name="Clum A."/>
            <person name="Na H."/>
            <person name="Ledsgaard L."/>
            <person name="Lin J."/>
            <person name="Lipzen A."/>
            <person name="Kuo A."/>
            <person name="Riley R."/>
            <person name="Mondo S."/>
            <person name="Labutti K."/>
            <person name="Haridas S."/>
            <person name="Pangalinan J."/>
            <person name="Salamov A.A."/>
            <person name="Simmons B.A."/>
            <person name="Magnuson J.K."/>
            <person name="Chen J."/>
            <person name="Drula E."/>
            <person name="Henrissat B."/>
            <person name="Wiebenga A."/>
            <person name="Lubbers R.J."/>
            <person name="Gomes A.C."/>
            <person name="Makela M.R."/>
            <person name="Stajich J."/>
            <person name="Grigoriev I.V."/>
            <person name="Mortensen U.H."/>
            <person name="De Vries R.P."/>
            <person name="Baker S.E."/>
            <person name="Andersen M.R."/>
        </authorList>
    </citation>
    <scope>NUCLEOTIDE SEQUENCE [LARGE SCALE GENOMIC DNA]</scope>
    <source>
        <strain evidence="2 3">CBS 588.65</strain>
    </source>
</reference>
<organism evidence="2 3">
    <name type="scientific">Aspergillus granulosus</name>
    <dbReference type="NCBI Taxonomy" id="176169"/>
    <lineage>
        <taxon>Eukaryota</taxon>
        <taxon>Fungi</taxon>
        <taxon>Dikarya</taxon>
        <taxon>Ascomycota</taxon>
        <taxon>Pezizomycotina</taxon>
        <taxon>Eurotiomycetes</taxon>
        <taxon>Eurotiomycetidae</taxon>
        <taxon>Eurotiales</taxon>
        <taxon>Aspergillaceae</taxon>
        <taxon>Aspergillus</taxon>
        <taxon>Aspergillus subgen. Nidulantes</taxon>
    </lineage>
</organism>
<evidence type="ECO:0000256" key="1">
    <source>
        <dbReference type="SAM" id="MobiDB-lite"/>
    </source>
</evidence>
<comment type="caution">
    <text evidence="2">The sequence shown here is derived from an EMBL/GenBank/DDBJ whole genome shotgun (WGS) entry which is preliminary data.</text>
</comment>
<feature type="compositionally biased region" description="Basic and acidic residues" evidence="1">
    <location>
        <begin position="9"/>
        <end position="22"/>
    </location>
</feature>
<evidence type="ECO:0000313" key="2">
    <source>
        <dbReference type="EMBL" id="KAL2816284.1"/>
    </source>
</evidence>
<protein>
    <submittedName>
        <fullName evidence="2">Uncharacterized protein</fullName>
    </submittedName>
</protein>
<name>A0ABR4HM86_9EURO</name>
<keyword evidence="3" id="KW-1185">Reference proteome</keyword>
<dbReference type="Proteomes" id="UP001610334">
    <property type="component" value="Unassembled WGS sequence"/>
</dbReference>
<feature type="region of interest" description="Disordered" evidence="1">
    <location>
        <begin position="1"/>
        <end position="32"/>
    </location>
</feature>
<gene>
    <name evidence="2" type="ORF">BJX63DRAFT_142735</name>
</gene>
<accession>A0ABR4HM86</accession>
<proteinExistence type="predicted"/>
<dbReference type="EMBL" id="JBFXLT010000023">
    <property type="protein sequence ID" value="KAL2816284.1"/>
    <property type="molecule type" value="Genomic_DNA"/>
</dbReference>